<sequence length="89" mass="10497">MVRSDNQRHFFHCPISKKCIPFSQHYDGLNDCIYNEDEYNCQEFEYNTSSSFRFSASEIFIITNDLCNNITDCLHGEDEHDIICGHFCE</sequence>
<dbReference type="AlphaFoldDB" id="A0A813UBJ7"/>
<reference evidence="2" key="1">
    <citation type="submission" date="2021-02" db="EMBL/GenBank/DDBJ databases">
        <authorList>
            <person name="Nowell W R."/>
        </authorList>
    </citation>
    <scope>NUCLEOTIDE SEQUENCE</scope>
</reference>
<evidence type="ECO:0000313" key="2">
    <source>
        <dbReference type="EMBL" id="CAF0824413.1"/>
    </source>
</evidence>
<evidence type="ECO:0000256" key="1">
    <source>
        <dbReference type="ARBA" id="ARBA00023157"/>
    </source>
</evidence>
<dbReference type="EMBL" id="CAJNOG010000041">
    <property type="protein sequence ID" value="CAF0824413.1"/>
    <property type="molecule type" value="Genomic_DNA"/>
</dbReference>
<dbReference type="Proteomes" id="UP000663845">
    <property type="component" value="Unassembled WGS sequence"/>
</dbReference>
<dbReference type="SUPFAM" id="SSF57424">
    <property type="entry name" value="LDL receptor-like module"/>
    <property type="match status" value="1"/>
</dbReference>
<name>A0A813UBJ7_9BILA</name>
<proteinExistence type="predicted"/>
<gene>
    <name evidence="2" type="ORF">JYZ213_LOCUS6488</name>
</gene>
<accession>A0A813UBJ7</accession>
<organism evidence="2 3">
    <name type="scientific">Adineta steineri</name>
    <dbReference type="NCBI Taxonomy" id="433720"/>
    <lineage>
        <taxon>Eukaryota</taxon>
        <taxon>Metazoa</taxon>
        <taxon>Spiralia</taxon>
        <taxon>Gnathifera</taxon>
        <taxon>Rotifera</taxon>
        <taxon>Eurotatoria</taxon>
        <taxon>Bdelloidea</taxon>
        <taxon>Adinetida</taxon>
        <taxon>Adinetidae</taxon>
        <taxon>Adineta</taxon>
    </lineage>
</organism>
<keyword evidence="1" id="KW-1015">Disulfide bond</keyword>
<comment type="caution">
    <text evidence="2">The sequence shown here is derived from an EMBL/GenBank/DDBJ whole genome shotgun (WGS) entry which is preliminary data.</text>
</comment>
<evidence type="ECO:0000313" key="3">
    <source>
        <dbReference type="Proteomes" id="UP000663845"/>
    </source>
</evidence>
<dbReference type="Gene3D" id="4.10.400.10">
    <property type="entry name" value="Low-density Lipoprotein Receptor"/>
    <property type="match status" value="1"/>
</dbReference>
<dbReference type="InterPro" id="IPR036055">
    <property type="entry name" value="LDL_receptor-like_sf"/>
</dbReference>
<protein>
    <submittedName>
        <fullName evidence="2">Uncharacterized protein</fullName>
    </submittedName>
</protein>